<reference evidence="6 7" key="1">
    <citation type="journal article" date="2011" name="Proc. Natl. Acad. Sci. U.S.A.">
        <title>Niche of harmful alga Aureococcus anophagefferens revealed through ecogenomics.</title>
        <authorList>
            <person name="Gobler C.J."/>
            <person name="Berry D.L."/>
            <person name="Dyhrman S.T."/>
            <person name="Wilhelm S.W."/>
            <person name="Salamov A."/>
            <person name="Lobanov A.V."/>
            <person name="Zhang Y."/>
            <person name="Collier J.L."/>
            <person name="Wurch L.L."/>
            <person name="Kustka A.B."/>
            <person name="Dill B.D."/>
            <person name="Shah M."/>
            <person name="VerBerkmoes N.C."/>
            <person name="Kuo A."/>
            <person name="Terry A."/>
            <person name="Pangilinan J."/>
            <person name="Lindquist E.A."/>
            <person name="Lucas S."/>
            <person name="Paulsen I.T."/>
            <person name="Hattenrath-Lehmann T.K."/>
            <person name="Talmage S.C."/>
            <person name="Walker E.A."/>
            <person name="Koch F."/>
            <person name="Burson A.M."/>
            <person name="Marcoval M.A."/>
            <person name="Tang Y.Z."/>
            <person name="Lecleir G.R."/>
            <person name="Coyne K.J."/>
            <person name="Berg G.M."/>
            <person name="Bertrand E.M."/>
            <person name="Saito M.A."/>
            <person name="Gladyshev V.N."/>
            <person name="Grigoriev I.V."/>
        </authorList>
    </citation>
    <scope>NUCLEOTIDE SEQUENCE [LARGE SCALE GENOMIC DNA]</scope>
    <source>
        <strain evidence="7">CCMP 1984</strain>
    </source>
</reference>
<dbReference type="SUPFAM" id="SSF160374">
    <property type="entry name" value="RplX-like"/>
    <property type="match status" value="1"/>
</dbReference>
<dbReference type="InterPro" id="IPR021138">
    <property type="entry name" value="Ribosomal_eL20_eukaryotes"/>
</dbReference>
<dbReference type="FunCoup" id="F0YF13">
    <property type="interactions" value="446"/>
</dbReference>
<dbReference type="PANTHER" id="PTHR10052">
    <property type="entry name" value="60S RIBOSOMAL PROTEIN L18A"/>
    <property type="match status" value="1"/>
</dbReference>
<dbReference type="FunFam" id="3.10.20.10:FF:000001">
    <property type="entry name" value="60S ribosomal protein L18a"/>
    <property type="match status" value="1"/>
</dbReference>
<organism evidence="7">
    <name type="scientific">Aureococcus anophagefferens</name>
    <name type="common">Harmful bloom alga</name>
    <dbReference type="NCBI Taxonomy" id="44056"/>
    <lineage>
        <taxon>Eukaryota</taxon>
        <taxon>Sar</taxon>
        <taxon>Stramenopiles</taxon>
        <taxon>Ochrophyta</taxon>
        <taxon>Pelagophyceae</taxon>
        <taxon>Pelagomonadales</taxon>
        <taxon>Pelagomonadaceae</taxon>
        <taxon>Aureococcus</taxon>
    </lineage>
</organism>
<gene>
    <name evidence="6" type="ORF">AURANDRAFT_60205</name>
</gene>
<comment type="similarity">
    <text evidence="1 4">Belongs to the eukaryotic ribosomal protein eL20 family.</text>
</comment>
<dbReference type="GO" id="GO:0005840">
    <property type="term" value="C:ribosome"/>
    <property type="evidence" value="ECO:0007669"/>
    <property type="project" value="UniProtKB-KW"/>
</dbReference>
<dbReference type="AlphaFoldDB" id="F0YF13"/>
<dbReference type="InterPro" id="IPR028877">
    <property type="entry name" value="Ribosomal_eL20"/>
</dbReference>
<dbReference type="RefSeq" id="XP_009038926.1">
    <property type="nucleotide sequence ID" value="XM_009040678.1"/>
</dbReference>
<protein>
    <recommendedName>
        <fullName evidence="4">60S ribosomal protein L18a</fullName>
    </recommendedName>
</protein>
<dbReference type="InParanoid" id="F0YF13"/>
<dbReference type="OrthoDB" id="1294322at2759"/>
<evidence type="ECO:0000256" key="4">
    <source>
        <dbReference type="PIRNR" id="PIRNR002190"/>
    </source>
</evidence>
<keyword evidence="7" id="KW-1185">Reference proteome</keyword>
<feature type="domain" description="Large ribosomal subunit protein eL20" evidence="5">
    <location>
        <begin position="5"/>
        <end position="125"/>
    </location>
</feature>
<dbReference type="InterPro" id="IPR023573">
    <property type="entry name" value="Ribosomal_eL20_dom"/>
</dbReference>
<dbReference type="GeneID" id="20222948"/>
<dbReference type="GO" id="GO:0006412">
    <property type="term" value="P:translation"/>
    <property type="evidence" value="ECO:0007669"/>
    <property type="project" value="InterPro"/>
</dbReference>
<evidence type="ECO:0000256" key="3">
    <source>
        <dbReference type="ARBA" id="ARBA00023274"/>
    </source>
</evidence>
<name>F0YF13_AURAN</name>
<dbReference type="OMA" id="CIFAKND"/>
<dbReference type="eggNOG" id="KOG0829">
    <property type="taxonomic scope" value="Eukaryota"/>
</dbReference>
<evidence type="ECO:0000313" key="6">
    <source>
        <dbReference type="EMBL" id="EGB06346.1"/>
    </source>
</evidence>
<dbReference type="GO" id="GO:0003735">
    <property type="term" value="F:structural constituent of ribosome"/>
    <property type="evidence" value="ECO:0007669"/>
    <property type="project" value="InterPro"/>
</dbReference>
<sequence>MGGFKLYQVIGRKAPTPQEPEPSVYRMKLFAPNEVLARSRYWYYMHQYRKMKKTTGEILDVNEIREKNPRIVKNYYVMLRYNSRSNTHNMYREYRDLTLTGAIDQLYSEMAGRHRARPRSIQIIRTGIVDPKDLKRPATQQFAAKGLKFPLPHRIMRPSQKKFRATFVANRPCTHFQ</sequence>
<dbReference type="Proteomes" id="UP000002729">
    <property type="component" value="Unassembled WGS sequence"/>
</dbReference>
<dbReference type="GO" id="GO:1990904">
    <property type="term" value="C:ribonucleoprotein complex"/>
    <property type="evidence" value="ECO:0007669"/>
    <property type="project" value="UniProtKB-KW"/>
</dbReference>
<evidence type="ECO:0000313" key="7">
    <source>
        <dbReference type="Proteomes" id="UP000002729"/>
    </source>
</evidence>
<evidence type="ECO:0000256" key="1">
    <source>
        <dbReference type="ARBA" id="ARBA00009362"/>
    </source>
</evidence>
<dbReference type="FunFam" id="3.10.20.10:FF:000002">
    <property type="entry name" value="60S ribosomal protein L18a"/>
    <property type="match status" value="1"/>
</dbReference>
<dbReference type="HAMAP" id="MF_00273">
    <property type="entry name" value="Ribosomal_eL20"/>
    <property type="match status" value="1"/>
</dbReference>
<dbReference type="Gene3D" id="3.10.20.10">
    <property type="match status" value="2"/>
</dbReference>
<evidence type="ECO:0000256" key="2">
    <source>
        <dbReference type="ARBA" id="ARBA00022980"/>
    </source>
</evidence>
<dbReference type="PIRSF" id="PIRSF002190">
    <property type="entry name" value="Ribosomal_L18a"/>
    <property type="match status" value="1"/>
</dbReference>
<dbReference type="KEGG" id="aaf:AURANDRAFT_60205"/>
<dbReference type="EMBL" id="GL833135">
    <property type="protein sequence ID" value="EGB06346.1"/>
    <property type="molecule type" value="Genomic_DNA"/>
</dbReference>
<keyword evidence="3 4" id="KW-0687">Ribonucleoprotein</keyword>
<keyword evidence="2 4" id="KW-0689">Ribosomal protein</keyword>
<dbReference type="Pfam" id="PF01775">
    <property type="entry name" value="Ribosomal_L18A"/>
    <property type="match status" value="1"/>
</dbReference>
<evidence type="ECO:0000259" key="5">
    <source>
        <dbReference type="Pfam" id="PF01775"/>
    </source>
</evidence>
<accession>F0YF13</accession>
<proteinExistence type="inferred from homology"/>